<keyword evidence="2" id="KW-1185">Reference proteome</keyword>
<gene>
    <name evidence="1" type="ORF">F1735_25655</name>
</gene>
<protein>
    <submittedName>
        <fullName evidence="1">Uncharacterized protein</fullName>
    </submittedName>
</protein>
<accession>A0ABX0MZH6</accession>
<proteinExistence type="predicted"/>
<name>A0ABX0MZH6_9BURK</name>
<dbReference type="RefSeq" id="WP_167239588.1">
    <property type="nucleotide sequence ID" value="NZ_WHJF01000092.1"/>
</dbReference>
<evidence type="ECO:0000313" key="2">
    <source>
        <dbReference type="Proteomes" id="UP000610594"/>
    </source>
</evidence>
<dbReference type="EMBL" id="WHJF01000092">
    <property type="protein sequence ID" value="NHZ65646.1"/>
    <property type="molecule type" value="Genomic_DNA"/>
</dbReference>
<comment type="caution">
    <text evidence="1">The sequence shown here is derived from an EMBL/GenBank/DDBJ whole genome shotgun (WGS) entry which is preliminary data.</text>
</comment>
<evidence type="ECO:0000313" key="1">
    <source>
        <dbReference type="EMBL" id="NHZ65646.1"/>
    </source>
</evidence>
<sequence length="158" mass="17856">MFFVSSFSIASDEVTKPPAWEICYEPIYSISERPSTMRSFPKTCTPLGRLEYTQERYRDLALAIGNLDIAVNRAEKAASRRGAIDFNTIRVKISMGPDVMFIDKTGSGVFRGQTFLLSEENMSKIERVLGALHECMEYREELKKQSNCLALTVVNAQL</sequence>
<dbReference type="Proteomes" id="UP000610594">
    <property type="component" value="Unassembled WGS sequence"/>
</dbReference>
<reference evidence="1 2" key="1">
    <citation type="submission" date="2019-10" db="EMBL/GenBank/DDBJ databases">
        <title>Taxonomy of Antarctic Massilia spp.: description of Massilia rubra sp. nov., Massilia aquatica sp. nov., Massilia mucilaginosa sp. nov., Massilia frigida sp. nov. isolated from streams, lakes and regoliths.</title>
        <authorList>
            <person name="Holochova P."/>
            <person name="Sedlacek I."/>
            <person name="Kralova S."/>
            <person name="Maslanova I."/>
            <person name="Busse H.-J."/>
            <person name="Stankova E."/>
            <person name="Vrbovska V."/>
            <person name="Kovarovic V."/>
            <person name="Bartak M."/>
            <person name="Svec P."/>
            <person name="Pantucek R."/>
        </authorList>
    </citation>
    <scope>NUCLEOTIDE SEQUENCE [LARGE SCALE GENOMIC DNA]</scope>
    <source>
        <strain evidence="1 2">CCM 8694</strain>
    </source>
</reference>
<organism evidence="1 2">
    <name type="scientific">Massilia genomosp. 1</name>
    <dbReference type="NCBI Taxonomy" id="2609280"/>
    <lineage>
        <taxon>Bacteria</taxon>
        <taxon>Pseudomonadati</taxon>
        <taxon>Pseudomonadota</taxon>
        <taxon>Betaproteobacteria</taxon>
        <taxon>Burkholderiales</taxon>
        <taxon>Oxalobacteraceae</taxon>
        <taxon>Telluria group</taxon>
        <taxon>Massilia</taxon>
    </lineage>
</organism>